<dbReference type="AlphaFoldDB" id="A6J5X9"/>
<organism evidence="1 2">
    <name type="scientific">Rattus norvegicus</name>
    <name type="common">Rat</name>
    <dbReference type="NCBI Taxonomy" id="10116"/>
    <lineage>
        <taxon>Eukaryota</taxon>
        <taxon>Metazoa</taxon>
        <taxon>Chordata</taxon>
        <taxon>Craniata</taxon>
        <taxon>Vertebrata</taxon>
        <taxon>Euteleostomi</taxon>
        <taxon>Mammalia</taxon>
        <taxon>Eutheria</taxon>
        <taxon>Euarchontoglires</taxon>
        <taxon>Glires</taxon>
        <taxon>Rodentia</taxon>
        <taxon>Myomorpha</taxon>
        <taxon>Muroidea</taxon>
        <taxon>Muridae</taxon>
        <taxon>Murinae</taxon>
        <taxon>Rattus</taxon>
    </lineage>
</organism>
<dbReference type="Proteomes" id="UP000234681">
    <property type="component" value="Chromosome 2"/>
</dbReference>
<evidence type="ECO:0000313" key="2">
    <source>
        <dbReference type="Proteomes" id="UP000234681"/>
    </source>
</evidence>
<name>A6J5X9_RAT</name>
<gene>
    <name evidence="1" type="ORF">rCG_62455</name>
</gene>
<proteinExistence type="predicted"/>
<dbReference type="EMBL" id="CH473976">
    <property type="protein sequence ID" value="EDM00810.1"/>
    <property type="molecule type" value="Genomic_DNA"/>
</dbReference>
<protein>
    <submittedName>
        <fullName evidence="1">RCG62455</fullName>
    </submittedName>
</protein>
<sequence>MTEQALPFAGWCIEHLTIVSSLSSHSNPSEVGTILTSSLRGQHCS</sequence>
<reference evidence="1 2" key="1">
    <citation type="submission" date="2005-09" db="EMBL/GenBank/DDBJ databases">
        <authorList>
            <person name="Mural R.J."/>
            <person name="Li P.W."/>
            <person name="Adams M.D."/>
            <person name="Amanatides P.G."/>
            <person name="Baden-Tillson H."/>
            <person name="Barnstead M."/>
            <person name="Chin S.H."/>
            <person name="Dew I."/>
            <person name="Evans C.A."/>
            <person name="Ferriera S."/>
            <person name="Flanigan M."/>
            <person name="Fosler C."/>
            <person name="Glodek A."/>
            <person name="Gu Z."/>
            <person name="Holt R.A."/>
            <person name="Jennings D."/>
            <person name="Kraft C.L."/>
            <person name="Lu F."/>
            <person name="Nguyen T."/>
            <person name="Nusskern D.R."/>
            <person name="Pfannkoch C.M."/>
            <person name="Sitter C."/>
            <person name="Sutton G.G."/>
            <person name="Venter J.C."/>
            <person name="Wang Z."/>
            <person name="Woodage T."/>
            <person name="Zheng X.H."/>
            <person name="Zhong F."/>
        </authorList>
    </citation>
    <scope>NUCLEOTIDE SEQUENCE [LARGE SCALE GENOMIC DNA]</scope>
    <source>
        <strain>BN</strain>
        <strain evidence="2">Sprague-Dawley</strain>
    </source>
</reference>
<accession>A6J5X9</accession>
<evidence type="ECO:0000313" key="1">
    <source>
        <dbReference type="EMBL" id="EDM00810.1"/>
    </source>
</evidence>